<dbReference type="PANTHER" id="PTHR48478">
    <property type="entry name" value="LECTIN-LIKE"/>
    <property type="match status" value="1"/>
</dbReference>
<dbReference type="PANTHER" id="PTHR48478:SF1">
    <property type="entry name" value="LECTIN-LIKE"/>
    <property type="match status" value="1"/>
</dbReference>
<accession>A0A5P1EYW4</accession>
<proteinExistence type="predicted"/>
<protein>
    <submittedName>
        <fullName evidence="1">Uncharacterized protein</fullName>
    </submittedName>
</protein>
<dbReference type="AlphaFoldDB" id="A0A5P1EYW4"/>
<dbReference type="EMBL" id="CM007385">
    <property type="protein sequence ID" value="ONK69671.1"/>
    <property type="molecule type" value="Genomic_DNA"/>
</dbReference>
<evidence type="ECO:0000313" key="1">
    <source>
        <dbReference type="EMBL" id="ONK69671.1"/>
    </source>
</evidence>
<keyword evidence="2" id="KW-1185">Reference proteome</keyword>
<dbReference type="Pfam" id="PF14299">
    <property type="entry name" value="PP2"/>
    <property type="match status" value="1"/>
</dbReference>
<name>A0A5P1EYW4_ASPOF</name>
<dbReference type="InterPro" id="IPR052147">
    <property type="entry name" value="PP2-like/Lectin"/>
</dbReference>
<gene>
    <name evidence="1" type="ORF">A4U43_C05F25500</name>
</gene>
<reference evidence="2" key="1">
    <citation type="journal article" date="2017" name="Nat. Commun.">
        <title>The asparagus genome sheds light on the origin and evolution of a young Y chromosome.</title>
        <authorList>
            <person name="Harkess A."/>
            <person name="Zhou J."/>
            <person name="Xu C."/>
            <person name="Bowers J.E."/>
            <person name="Van der Hulst R."/>
            <person name="Ayyampalayam S."/>
            <person name="Mercati F."/>
            <person name="Riccardi P."/>
            <person name="McKain M.R."/>
            <person name="Kakrana A."/>
            <person name="Tang H."/>
            <person name="Ray J."/>
            <person name="Groenendijk J."/>
            <person name="Arikit S."/>
            <person name="Mathioni S.M."/>
            <person name="Nakano M."/>
            <person name="Shan H."/>
            <person name="Telgmann-Rauber A."/>
            <person name="Kanno A."/>
            <person name="Yue Z."/>
            <person name="Chen H."/>
            <person name="Li W."/>
            <person name="Chen Y."/>
            <person name="Xu X."/>
            <person name="Zhang Y."/>
            <person name="Luo S."/>
            <person name="Chen H."/>
            <person name="Gao J."/>
            <person name="Mao Z."/>
            <person name="Pires J.C."/>
            <person name="Luo M."/>
            <person name="Kudrna D."/>
            <person name="Wing R.A."/>
            <person name="Meyers B.C."/>
            <person name="Yi K."/>
            <person name="Kong H."/>
            <person name="Lavrijsen P."/>
            <person name="Sunseri F."/>
            <person name="Falavigna A."/>
            <person name="Ye Y."/>
            <person name="Leebens-Mack J.H."/>
            <person name="Chen G."/>
        </authorList>
    </citation>
    <scope>NUCLEOTIDE SEQUENCE [LARGE SCALE GENOMIC DNA]</scope>
    <source>
        <strain evidence="2">cv. DH0086</strain>
    </source>
</reference>
<dbReference type="OMA" id="EPSYWAW"/>
<evidence type="ECO:0000313" key="2">
    <source>
        <dbReference type="Proteomes" id="UP000243459"/>
    </source>
</evidence>
<organism evidence="1 2">
    <name type="scientific">Asparagus officinalis</name>
    <name type="common">Garden asparagus</name>
    <dbReference type="NCBI Taxonomy" id="4686"/>
    <lineage>
        <taxon>Eukaryota</taxon>
        <taxon>Viridiplantae</taxon>
        <taxon>Streptophyta</taxon>
        <taxon>Embryophyta</taxon>
        <taxon>Tracheophyta</taxon>
        <taxon>Spermatophyta</taxon>
        <taxon>Magnoliopsida</taxon>
        <taxon>Liliopsida</taxon>
        <taxon>Asparagales</taxon>
        <taxon>Asparagaceae</taxon>
        <taxon>Asparagoideae</taxon>
        <taxon>Asparagus</taxon>
    </lineage>
</organism>
<dbReference type="GO" id="GO:0030246">
    <property type="term" value="F:carbohydrate binding"/>
    <property type="evidence" value="ECO:0007669"/>
    <property type="project" value="InterPro"/>
</dbReference>
<dbReference type="InterPro" id="IPR025886">
    <property type="entry name" value="PP2-like"/>
</dbReference>
<dbReference type="Gramene" id="ONK69671">
    <property type="protein sequence ID" value="ONK69671"/>
    <property type="gene ID" value="A4U43_C05F25500"/>
</dbReference>
<sequence>MPVINNSGADIGGVIVTARELSIAWSNDPNYWKWVPIDEGYNSNHTVIWFLNFVYREWGEEGEIAELIQVSWLDVEGRVKMQNLEEGREYEVMFLVIMGNIGARNFPVILKLIANGEEQEKTVDLNNLRDKGELVSVSVGKFAATSSGDVAFSLANHDSSLKEGLSVKGAIIESRS</sequence>
<dbReference type="Proteomes" id="UP000243459">
    <property type="component" value="Chromosome 5"/>
</dbReference>